<keyword evidence="4" id="KW-1185">Reference proteome</keyword>
<feature type="domain" description="Small acidic protein-like" evidence="2">
    <location>
        <begin position="317"/>
        <end position="391"/>
    </location>
</feature>
<protein>
    <recommendedName>
        <fullName evidence="2">Small acidic protein-like domain-containing protein</fullName>
    </recommendedName>
</protein>
<feature type="region of interest" description="Disordered" evidence="1">
    <location>
        <begin position="1"/>
        <end position="239"/>
    </location>
</feature>
<feature type="compositionally biased region" description="Basic residues" evidence="1">
    <location>
        <begin position="113"/>
        <end position="178"/>
    </location>
</feature>
<evidence type="ECO:0000313" key="3">
    <source>
        <dbReference type="EnsemblMetazoa" id="XP_014256395.1"/>
    </source>
</evidence>
<name>A0A8I6S1E9_CIMLE</name>
<dbReference type="AlphaFoldDB" id="A0A8I6S1E9"/>
<feature type="compositionally biased region" description="Basic residues" evidence="1">
    <location>
        <begin position="187"/>
        <end position="210"/>
    </location>
</feature>
<dbReference type="RefSeq" id="XP_014256395.1">
    <property type="nucleotide sequence ID" value="XM_014400909.2"/>
</dbReference>
<reference evidence="3" key="1">
    <citation type="submission" date="2022-01" db="UniProtKB">
        <authorList>
            <consortium name="EnsemblMetazoa"/>
        </authorList>
    </citation>
    <scope>IDENTIFICATION</scope>
</reference>
<evidence type="ECO:0000256" key="1">
    <source>
        <dbReference type="SAM" id="MobiDB-lite"/>
    </source>
</evidence>
<accession>A0A8I6S1E9</accession>
<feature type="compositionally biased region" description="Basic and acidic residues" evidence="1">
    <location>
        <begin position="97"/>
        <end position="110"/>
    </location>
</feature>
<feature type="compositionally biased region" description="Low complexity" evidence="1">
    <location>
        <begin position="48"/>
        <end position="59"/>
    </location>
</feature>
<sequence>MDSLANYYSDEEEEPTARPSKEEDHTMEDNYENVGMDMSEEEKSPTISSSCASPCFSRSRCGDEYIENGTKPKKSCITSPTSHNKNTKVGPHSRYTSRADRWPYQKKEQRSSVPRRSRSRSWRSKSPRSRSSKSRSPRSRSPKSRSPRSRSTKSRSPRSRNSKSRSPKSRNSKSRSPRSRSPESRSSRSRSRSRSHSPWHNTHRHYRKRSDHAERYRDGDRDGDREKDKERSPPRRIYDRVAANKMCILEKLGIELKVPEPEKEDLQGNSFRERLGQDASRFQEQIAKRKLLWSRNQTKGNAPCKSHNKDTNNQNQWKDARFLHDQDGKLTAKFHRLMGMKSAGEGSSTSSDNTRKDTFAIKKQEELFSTMEMQYEAARNATHKQRGVGLGFSSHHFPR</sequence>
<organism evidence="3 4">
    <name type="scientific">Cimex lectularius</name>
    <name type="common">Bed bug</name>
    <name type="synonym">Acanthia lectularia</name>
    <dbReference type="NCBI Taxonomy" id="79782"/>
    <lineage>
        <taxon>Eukaryota</taxon>
        <taxon>Metazoa</taxon>
        <taxon>Ecdysozoa</taxon>
        <taxon>Arthropoda</taxon>
        <taxon>Hexapoda</taxon>
        <taxon>Insecta</taxon>
        <taxon>Pterygota</taxon>
        <taxon>Neoptera</taxon>
        <taxon>Paraneoptera</taxon>
        <taxon>Hemiptera</taxon>
        <taxon>Heteroptera</taxon>
        <taxon>Panheteroptera</taxon>
        <taxon>Cimicomorpha</taxon>
        <taxon>Cimicidae</taxon>
        <taxon>Cimex</taxon>
    </lineage>
</organism>
<evidence type="ECO:0000259" key="2">
    <source>
        <dbReference type="Pfam" id="PF15477"/>
    </source>
</evidence>
<dbReference type="Pfam" id="PF15477">
    <property type="entry name" value="SMAP"/>
    <property type="match status" value="1"/>
</dbReference>
<dbReference type="InterPro" id="IPR028124">
    <property type="entry name" value="SMAP_dom"/>
</dbReference>
<dbReference type="GeneID" id="106670491"/>
<dbReference type="KEGG" id="clec:106670491"/>
<dbReference type="PANTHER" id="PTHR22426">
    <property type="entry name" value="ARGININE_SERINE-RICH COILED-COIL PROTEIN 2"/>
    <property type="match status" value="1"/>
</dbReference>
<feature type="compositionally biased region" description="Basic and acidic residues" evidence="1">
    <location>
        <begin position="211"/>
        <end position="239"/>
    </location>
</feature>
<dbReference type="EnsemblMetazoa" id="XM_014400909.2">
    <property type="protein sequence ID" value="XP_014256395.1"/>
    <property type="gene ID" value="LOC106670491"/>
</dbReference>
<proteinExistence type="predicted"/>
<feature type="region of interest" description="Disordered" evidence="1">
    <location>
        <begin position="380"/>
        <end position="399"/>
    </location>
</feature>
<dbReference type="Proteomes" id="UP000494040">
    <property type="component" value="Unassembled WGS sequence"/>
</dbReference>
<dbReference type="OrthoDB" id="1928974at2759"/>
<dbReference type="PANTHER" id="PTHR22426:SF2">
    <property type="entry name" value="ARGININE_SERINE-RICH COILED-COIL PROTEIN 2"/>
    <property type="match status" value="1"/>
</dbReference>
<dbReference type="OMA" id="HEMARSQ"/>
<feature type="compositionally biased region" description="Basic and acidic residues" evidence="1">
    <location>
        <begin position="15"/>
        <end position="28"/>
    </location>
</feature>
<evidence type="ECO:0000313" key="4">
    <source>
        <dbReference type="Proteomes" id="UP000494040"/>
    </source>
</evidence>